<gene>
    <name evidence="2" type="ORF">MCHUDSM44219_00928</name>
</gene>
<dbReference type="EMBL" id="JYNX01000019">
    <property type="protein sequence ID" value="KMO84123.1"/>
    <property type="molecule type" value="Genomic_DNA"/>
</dbReference>
<dbReference type="AlphaFoldDB" id="A0A0J6WPU0"/>
<feature type="transmembrane region" description="Helical" evidence="1">
    <location>
        <begin position="6"/>
        <end position="29"/>
    </location>
</feature>
<evidence type="ECO:0008006" key="4">
    <source>
        <dbReference type="Google" id="ProtNLM"/>
    </source>
</evidence>
<keyword evidence="1" id="KW-0472">Membrane</keyword>
<proteinExistence type="predicted"/>
<keyword evidence="1" id="KW-1133">Transmembrane helix</keyword>
<feature type="transmembrane region" description="Helical" evidence="1">
    <location>
        <begin position="172"/>
        <end position="189"/>
    </location>
</feature>
<sequence>MKNDRWVVWSMLTLSFTTGILDAATYLGLHGVFTANMTGNLIFISLGITGEATVPVFRAFLALGGFAIGAAAAGRLLRPGFGDWRIPASILFVGVTLAACALAHGLSTGSALVLDALTVALAFAMGVQAMAARRVGVGDVTTVVVTSTLAGLMGENRFTGRSADRALTHRRALAVATMGVGAVVGALLMHVAVEVAIAVPAVLTFAVAAVLTVRARKATRSAEQVGEVLDRASH</sequence>
<feature type="transmembrane region" description="Helical" evidence="1">
    <location>
        <begin position="111"/>
        <end position="129"/>
    </location>
</feature>
<protein>
    <recommendedName>
        <fullName evidence="4">DUF1275 domain-containing protein</fullName>
    </recommendedName>
</protein>
<keyword evidence="1" id="KW-0812">Transmembrane</keyword>
<comment type="caution">
    <text evidence="2">The sequence shown here is derived from an EMBL/GenBank/DDBJ whole genome shotgun (WGS) entry which is preliminary data.</text>
</comment>
<feature type="transmembrane region" description="Helical" evidence="1">
    <location>
        <begin position="195"/>
        <end position="213"/>
    </location>
</feature>
<organism evidence="2 3">
    <name type="scientific">Mycolicibacterium chubuense</name>
    <name type="common">Mycobacterium chubuense</name>
    <dbReference type="NCBI Taxonomy" id="1800"/>
    <lineage>
        <taxon>Bacteria</taxon>
        <taxon>Bacillati</taxon>
        <taxon>Actinomycetota</taxon>
        <taxon>Actinomycetes</taxon>
        <taxon>Mycobacteriales</taxon>
        <taxon>Mycobacteriaceae</taxon>
        <taxon>Mycolicibacterium</taxon>
    </lineage>
</organism>
<name>A0A0J6WPU0_MYCCU</name>
<keyword evidence="3" id="KW-1185">Reference proteome</keyword>
<dbReference type="RefSeq" id="WP_048417031.1">
    <property type="nucleotide sequence ID" value="NZ_JYNX01000019.1"/>
</dbReference>
<evidence type="ECO:0000256" key="1">
    <source>
        <dbReference type="SAM" id="Phobius"/>
    </source>
</evidence>
<dbReference type="Pfam" id="PF06912">
    <property type="entry name" value="DUF1275"/>
    <property type="match status" value="1"/>
</dbReference>
<dbReference type="Proteomes" id="UP000036176">
    <property type="component" value="Unassembled WGS sequence"/>
</dbReference>
<dbReference type="PANTHER" id="PTHR37314">
    <property type="entry name" value="SLR0142 PROTEIN"/>
    <property type="match status" value="1"/>
</dbReference>
<evidence type="ECO:0000313" key="3">
    <source>
        <dbReference type="Proteomes" id="UP000036176"/>
    </source>
</evidence>
<dbReference type="OrthoDB" id="4272751at2"/>
<feature type="transmembrane region" description="Helical" evidence="1">
    <location>
        <begin position="84"/>
        <end position="104"/>
    </location>
</feature>
<dbReference type="PATRIC" id="fig|1800.3.peg.929"/>
<dbReference type="InterPro" id="IPR010699">
    <property type="entry name" value="DUF1275"/>
</dbReference>
<feature type="transmembrane region" description="Helical" evidence="1">
    <location>
        <begin position="41"/>
        <end position="72"/>
    </location>
</feature>
<dbReference type="PANTHER" id="PTHR37314:SF4">
    <property type="entry name" value="UPF0700 TRANSMEMBRANE PROTEIN YOAK"/>
    <property type="match status" value="1"/>
</dbReference>
<accession>A0A0J6WPU0</accession>
<evidence type="ECO:0000313" key="2">
    <source>
        <dbReference type="EMBL" id="KMO84123.1"/>
    </source>
</evidence>
<reference evidence="2 3" key="1">
    <citation type="journal article" date="2015" name="Genome Biol. Evol.">
        <title>Characterization of Three Mycobacterium spp. with Potential Use in Bioremediation by Genome Sequencing and Comparative Genomics.</title>
        <authorList>
            <person name="Das S."/>
            <person name="Pettersson B.M."/>
            <person name="Behra P.R."/>
            <person name="Ramesh M."/>
            <person name="Dasgupta S."/>
            <person name="Bhattacharya A."/>
            <person name="Kirsebom L.A."/>
        </authorList>
    </citation>
    <scope>NUCLEOTIDE SEQUENCE [LARGE SCALE GENOMIC DNA]</scope>
    <source>
        <strain evidence="2 3">DSM 44219</strain>
    </source>
</reference>